<evidence type="ECO:0000256" key="1">
    <source>
        <dbReference type="SAM" id="MobiDB-lite"/>
    </source>
</evidence>
<dbReference type="AlphaFoldDB" id="U5ELY1"/>
<protein>
    <submittedName>
        <fullName evidence="2">Uncharacterized protein</fullName>
    </submittedName>
</protein>
<feature type="region of interest" description="Disordered" evidence="1">
    <location>
        <begin position="107"/>
        <end position="164"/>
    </location>
</feature>
<dbReference type="PANTHER" id="PTHR21696:SF2">
    <property type="entry name" value="PROTEIN UNC-79 HOMOLOG"/>
    <property type="match status" value="1"/>
</dbReference>
<organism evidence="2">
    <name type="scientific">Corethrella appendiculata</name>
    <dbReference type="NCBI Taxonomy" id="1370023"/>
    <lineage>
        <taxon>Eukaryota</taxon>
        <taxon>Metazoa</taxon>
        <taxon>Ecdysozoa</taxon>
        <taxon>Arthropoda</taxon>
        <taxon>Hexapoda</taxon>
        <taxon>Insecta</taxon>
        <taxon>Pterygota</taxon>
        <taxon>Neoptera</taxon>
        <taxon>Endopterygota</taxon>
        <taxon>Diptera</taxon>
        <taxon>Nematocera</taxon>
        <taxon>Culicoidea</taxon>
        <taxon>Chaoboridae</taxon>
        <taxon>Corethrella</taxon>
    </lineage>
</organism>
<evidence type="ECO:0000313" key="2">
    <source>
        <dbReference type="EMBL" id="JAB55166.1"/>
    </source>
</evidence>
<dbReference type="EMBL" id="GANO01004705">
    <property type="protein sequence ID" value="JAB55166.1"/>
    <property type="molecule type" value="mRNA"/>
</dbReference>
<proteinExistence type="evidence at transcript level"/>
<dbReference type="InterPro" id="IPR024855">
    <property type="entry name" value="UNC79"/>
</dbReference>
<reference evidence="2" key="1">
    <citation type="journal article" date="2014" name="Insect Biochem. Mol. Biol.">
        <title>An insight into the sialome of the frog biting fly, Corethrella appendiculata.</title>
        <authorList>
            <person name="Ribeiro J.M.C."/>
            <person name="Chagas A.C."/>
            <person name="Pham V.M."/>
            <person name="Lounibos L.P."/>
            <person name="Calvo E."/>
        </authorList>
    </citation>
    <scope>NUCLEOTIDE SEQUENCE</scope>
    <source>
        <tissue evidence="2">Salivary glands</tissue>
    </source>
</reference>
<sequence length="1276" mass="142346">MGWSLINTVIQVLLYSPNQSNGLAHSGHETMSINSFTYSLWFLEPHVRKNWLMSLLVILYKYQYTLPPLSEHVQNLIRIVINTLEAQFHQCRRIPVTVILDSHMNRSRDLSQPSVGPDQENNKESPPVSPFPEPLHSGKTVTNTSTPGFRKYPDSSFENDDTESELVAIPESDFSDSTLQGSSAPGSFDDTVHFDDISTPLRTEIDKHKAFTTSDINKCTNIITDEQINNNLKIISTTNFTSKVDSQVLCTSNANDYASLPKCSVQEGVRMMVTSSMLGQPKAQAILNPQSIGPRTTNPVIQNIISNKYSTKTVTASKMAVSITPGQLKTLTAVQINEKGIVNVSEGRQAQDKSQALISSNGISINWKEHRSLSPLQKTIGRQQRIIVPSLTPASTPISNSETPLSVSDPQKLVIHKKHQIKNIEKNTYASPESPLSKMNIMSPPSTVNTDYLSPKLIAELEIPTLERLLPIGQHGKEGISALVDKVREALAIPNFNDLEQHSFDKSDNVGEEPLLNICASSPRKLIKQVALESPPNQINSDDVHASLIRSISHDVKFSSRSQDETGRQFHKQKMRKIGPFSVGSIGTTEIRNKHAGSWAPNINIKQDEFDVEGDTKPGNQTNLDLKQSLYRVGDESVCDRCGDCGAIIEEYTDEEIGILLIVLGTFIHREPTLAAPFLPEIMTIVAKISQHFTFPWQFESTTHLPGGSQSVAHQFIRCVLHQLTPNGVFYQIFLTQAIESTRKIFFRSINQSLIDFAELNPTSPVQLLIESLNSKKTLPIDVLPIILRNLSEYLQCVPNDIISGTTWSITIQGIDTLFRRIILILPSLDEAENLLYIMVSVFKVPQLTKNILDPFSKVLSYSIQNLNLNHKILIDLCYFNIRAFSKERDKLAMCRQIVFELVQALKFKTNIPDGNLLLLIGLLLQDAGGALPHNIEDLPDTPSMFNNNLAECMRQYLNDVLEFLADFHTLSKIKNFKNGVLSSGLSEDTLGGVLKGAVAQYLSLEMSRGNSRDNRAVARYLPWLYNVPSSLQQGPKEFTECVGHMRILSWLLMGSLTYTALTAKRGGAIGQHGAAVHYHLQQPVQTTNQPVPQEASCHIADHIQVIFAGFAEQSKTSVLHMSSLFHAFTLCQLWTVYLEQLSCTSPPSSESYNITMGILFEFWAKVTPCILQLVSHSKLSEMVNLHFLSLLEALKETQSTVLAKLLPLWSSVLSSHTQLSGTLHVRLQNCRDIAPSVYEQDLHQSEALLKWLQRLQFKMGQIELQSSTAIQFYSI</sequence>
<dbReference type="PANTHER" id="PTHR21696">
    <property type="entry name" value="PROTEIN UNC-79 HOMOLOG"/>
    <property type="match status" value="1"/>
</dbReference>
<name>U5ELY1_9DIPT</name>
<accession>U5ELY1</accession>